<gene>
    <name evidence="6" type="primary">MED11</name>
    <name evidence="8" type="ORF">HNAJ_LOCUS9250</name>
</gene>
<comment type="function">
    <text evidence="6">Component of the Mediator complex, a coactivator involved in the regulated transcription of nearly all RNA polymerase II-dependent genes. Mediator functions as a bridge to convey information from gene-specific regulatory proteins to the basal RNA polymerase II transcription machinery. Mediator is recruited to promoters by direct interactions with regulatory proteins and serves as a scaffold for the assembly of a functional pre-initiation complex with RNA polymerase II and the general transcription factors.</text>
</comment>
<organism evidence="10">
    <name type="scientific">Rodentolepis nana</name>
    <name type="common">Dwarf tapeworm</name>
    <name type="synonym">Hymenolepis nana</name>
    <dbReference type="NCBI Taxonomy" id="102285"/>
    <lineage>
        <taxon>Eukaryota</taxon>
        <taxon>Metazoa</taxon>
        <taxon>Spiralia</taxon>
        <taxon>Lophotrochozoa</taxon>
        <taxon>Platyhelminthes</taxon>
        <taxon>Cestoda</taxon>
        <taxon>Eucestoda</taxon>
        <taxon>Cyclophyllidea</taxon>
        <taxon>Hymenolepididae</taxon>
        <taxon>Rodentolepis</taxon>
    </lineage>
</organism>
<dbReference type="EMBL" id="UZAE01012546">
    <property type="protein sequence ID" value="VDO05629.1"/>
    <property type="molecule type" value="Genomic_DNA"/>
</dbReference>
<proteinExistence type="inferred from homology"/>
<feature type="region of interest" description="Disordered" evidence="7">
    <location>
        <begin position="94"/>
        <end position="114"/>
    </location>
</feature>
<comment type="similarity">
    <text evidence="2 6">Belongs to the Mediator complex subunit 11 family.</text>
</comment>
<evidence type="ECO:0000313" key="8">
    <source>
        <dbReference type="EMBL" id="VDO05629.1"/>
    </source>
</evidence>
<comment type="subunit">
    <text evidence="6">Component of the Mediator complex.</text>
</comment>
<dbReference type="WBParaSite" id="HNAJ_0000925401-mRNA-1">
    <property type="protein sequence ID" value="HNAJ_0000925401-mRNA-1"/>
    <property type="gene ID" value="HNAJ_0000925401"/>
</dbReference>
<evidence type="ECO:0000256" key="7">
    <source>
        <dbReference type="SAM" id="MobiDB-lite"/>
    </source>
</evidence>
<evidence type="ECO:0000256" key="1">
    <source>
        <dbReference type="ARBA" id="ARBA00004123"/>
    </source>
</evidence>
<evidence type="ECO:0000256" key="2">
    <source>
        <dbReference type="ARBA" id="ARBA00008186"/>
    </source>
</evidence>
<keyword evidence="6" id="KW-0804">Transcription</keyword>
<keyword evidence="4 6" id="KW-0539">Nucleus</keyword>
<dbReference type="PANTHER" id="PTHR22890">
    <property type="entry name" value="MEDIATOR OF RNA POLYMERASE II TRANSCRIPTION SUBUNIT 11"/>
    <property type="match status" value="1"/>
</dbReference>
<keyword evidence="9" id="KW-1185">Reference proteome</keyword>
<accession>A0A0R3TP76</accession>
<evidence type="ECO:0000256" key="3">
    <source>
        <dbReference type="ARBA" id="ARBA00019621"/>
    </source>
</evidence>
<evidence type="ECO:0000313" key="9">
    <source>
        <dbReference type="Proteomes" id="UP000278807"/>
    </source>
</evidence>
<keyword evidence="6" id="KW-0805">Transcription regulation</keyword>
<comment type="subcellular location">
    <subcellularLocation>
        <location evidence="1 6">Nucleus</location>
    </subcellularLocation>
</comment>
<dbReference type="STRING" id="102285.A0A0R3TP76"/>
<dbReference type="GO" id="GO:0006357">
    <property type="term" value="P:regulation of transcription by RNA polymerase II"/>
    <property type="evidence" value="ECO:0007669"/>
    <property type="project" value="InterPro"/>
</dbReference>
<evidence type="ECO:0000256" key="6">
    <source>
        <dbReference type="RuleBase" id="RU364147"/>
    </source>
</evidence>
<evidence type="ECO:0000256" key="4">
    <source>
        <dbReference type="ARBA" id="ARBA00023242"/>
    </source>
</evidence>
<name>A0A0R3TP76_RODNA</name>
<keyword evidence="6" id="KW-0010">Activator</keyword>
<reference evidence="10" key="1">
    <citation type="submission" date="2017-02" db="UniProtKB">
        <authorList>
            <consortium name="WormBaseParasite"/>
        </authorList>
    </citation>
    <scope>IDENTIFICATION</scope>
</reference>
<dbReference type="OrthoDB" id="5418434at2759"/>
<dbReference type="Pfam" id="PF10280">
    <property type="entry name" value="Med11"/>
    <property type="match status" value="1"/>
</dbReference>
<dbReference type="InterPro" id="IPR019404">
    <property type="entry name" value="Mediator_Med11"/>
</dbReference>
<dbReference type="Proteomes" id="UP000278807">
    <property type="component" value="Unassembled WGS sequence"/>
</dbReference>
<dbReference type="AlphaFoldDB" id="A0A0R3TP76"/>
<reference evidence="8 9" key="2">
    <citation type="submission" date="2018-11" db="EMBL/GenBank/DDBJ databases">
        <authorList>
            <consortium name="Pathogen Informatics"/>
        </authorList>
    </citation>
    <scope>NUCLEOTIDE SEQUENCE [LARGE SCALE GENOMIC DNA]</scope>
</reference>
<protein>
    <recommendedName>
        <fullName evidence="3 6">Mediator of RNA polymerase II transcription subunit 11</fullName>
    </recommendedName>
    <alternativeName>
        <fullName evidence="5 6">Mediator complex subunit 11</fullName>
    </alternativeName>
</protein>
<evidence type="ECO:0000313" key="10">
    <source>
        <dbReference type="WBParaSite" id="HNAJ_0000925401-mRNA-1"/>
    </source>
</evidence>
<evidence type="ECO:0000256" key="5">
    <source>
        <dbReference type="ARBA" id="ARBA00032011"/>
    </source>
</evidence>
<dbReference type="Gene3D" id="1.10.287.3490">
    <property type="match status" value="1"/>
</dbReference>
<dbReference type="GO" id="GO:0003712">
    <property type="term" value="F:transcription coregulator activity"/>
    <property type="evidence" value="ECO:0007669"/>
    <property type="project" value="InterPro"/>
</dbReference>
<sequence length="234" mass="26529">MNLRDQPLLSIEERLKKLDEIDAKVMQIMESSGGTLDELSKDVPNQKQIEIHTRNFRTAIRDVELELITQLNYLGQVLTGLPFEKNSFETGSSPNNILAEDFAPPSETDESDPVVSSTVNDLELYFAETSCEATELSDSTPCNDLWGVVPTKMAHSSHTTEDDTPDISIHEFEIPEYEFDDEILSLQGDIGRYFIQFLFFAELVGRITPDGLIDEDFEQELGWLNKNARRGDNY</sequence>
<dbReference type="GO" id="GO:0016592">
    <property type="term" value="C:mediator complex"/>
    <property type="evidence" value="ECO:0007669"/>
    <property type="project" value="InterPro"/>
</dbReference>